<dbReference type="Gene3D" id="3.40.50.2000">
    <property type="entry name" value="Glycogen Phosphorylase B"/>
    <property type="match status" value="2"/>
</dbReference>
<dbReference type="SUPFAM" id="SSF53756">
    <property type="entry name" value="UDP-Glycosyltransferase/glycogen phosphorylase"/>
    <property type="match status" value="1"/>
</dbReference>
<dbReference type="RefSeq" id="WP_132284052.1">
    <property type="nucleotide sequence ID" value="NZ_SKBM01000002.1"/>
</dbReference>
<protein>
    <submittedName>
        <fullName evidence="4">Glycosyltransferase</fullName>
    </submittedName>
</protein>
<keyword evidence="1" id="KW-0328">Glycosyltransferase</keyword>
<evidence type="ECO:0000313" key="5">
    <source>
        <dbReference type="Proteomes" id="UP000295023"/>
    </source>
</evidence>
<reference evidence="4 5" key="1">
    <citation type="submission" date="2019-03" db="EMBL/GenBank/DDBJ databases">
        <title>Paracraurococcus aquatilis NE82 genome sequence.</title>
        <authorList>
            <person name="Zhao Y."/>
            <person name="Du Z."/>
        </authorList>
    </citation>
    <scope>NUCLEOTIDE SEQUENCE [LARGE SCALE GENOMIC DNA]</scope>
    <source>
        <strain evidence="4 5">NE82</strain>
    </source>
</reference>
<evidence type="ECO:0000313" key="4">
    <source>
        <dbReference type="EMBL" id="TCZ65896.1"/>
    </source>
</evidence>
<evidence type="ECO:0000256" key="1">
    <source>
        <dbReference type="ARBA" id="ARBA00022676"/>
    </source>
</evidence>
<keyword evidence="5" id="KW-1185">Reference proteome</keyword>
<gene>
    <name evidence="4" type="ORF">EXY23_02080</name>
</gene>
<feature type="domain" description="Glycosyl transferase family 1" evidence="3">
    <location>
        <begin position="157"/>
        <end position="314"/>
    </location>
</feature>
<dbReference type="CDD" id="cd03811">
    <property type="entry name" value="GT4_GT28_WabH-like"/>
    <property type="match status" value="1"/>
</dbReference>
<keyword evidence="2 4" id="KW-0808">Transferase</keyword>
<dbReference type="Proteomes" id="UP000295023">
    <property type="component" value="Unassembled WGS sequence"/>
</dbReference>
<dbReference type="EMBL" id="SKBM01000002">
    <property type="protein sequence ID" value="TCZ65896.1"/>
    <property type="molecule type" value="Genomic_DNA"/>
</dbReference>
<dbReference type="OrthoDB" id="529131at2"/>
<accession>A0A4R4DT67</accession>
<dbReference type="AlphaFoldDB" id="A0A4R4DT67"/>
<name>A0A4R4DT67_9PROT</name>
<dbReference type="GO" id="GO:0016757">
    <property type="term" value="F:glycosyltransferase activity"/>
    <property type="evidence" value="ECO:0007669"/>
    <property type="project" value="UniProtKB-KW"/>
</dbReference>
<dbReference type="PANTHER" id="PTHR12526">
    <property type="entry name" value="GLYCOSYLTRANSFERASE"/>
    <property type="match status" value="1"/>
</dbReference>
<dbReference type="Pfam" id="PF00534">
    <property type="entry name" value="Glycos_transf_1"/>
    <property type="match status" value="1"/>
</dbReference>
<comment type="caution">
    <text evidence="4">The sequence shown here is derived from an EMBL/GenBank/DDBJ whole genome shotgun (WGS) entry which is preliminary data.</text>
</comment>
<dbReference type="PANTHER" id="PTHR12526:SF510">
    <property type="entry name" value="D-INOSITOL 3-PHOSPHATE GLYCOSYLTRANSFERASE"/>
    <property type="match status" value="1"/>
</dbReference>
<proteinExistence type="predicted"/>
<dbReference type="InterPro" id="IPR001296">
    <property type="entry name" value="Glyco_trans_1"/>
</dbReference>
<organism evidence="4 5">
    <name type="scientific">Roseicella aquatilis</name>
    <dbReference type="NCBI Taxonomy" id="2527868"/>
    <lineage>
        <taxon>Bacteria</taxon>
        <taxon>Pseudomonadati</taxon>
        <taxon>Pseudomonadota</taxon>
        <taxon>Alphaproteobacteria</taxon>
        <taxon>Acetobacterales</taxon>
        <taxon>Roseomonadaceae</taxon>
        <taxon>Roseicella</taxon>
    </lineage>
</organism>
<sequence>MLLHLMGSASDGGAETYFLHLAEAFRQAGIPQAVALRAHAGRERALAAMGIPYTVLPFRRIDLTTRLRVGAYARRMGARTLLAWMSRSAANMPGGDWKRIGRLGGYYAMRFFRGCDLLVANTPDIRDYILRHGWAPERVQYIANFAEADSLPALPRAALDTPEGVPLLLSMGRLHREKGHDVTLRALAQLPEAVLWLAGSGPEEAALRALARELGVADRVRFLGWREDAGALYRAADLVVFPSREEPLGNVVIQAWVHGVPVISSRAIGPAHLIRDGEDGLLVPIEDNEALAAGIRRLLGDAALRAGLRQAGARRAPEFDRDTVVARWREILDL</sequence>
<evidence type="ECO:0000256" key="2">
    <source>
        <dbReference type="ARBA" id="ARBA00022679"/>
    </source>
</evidence>
<evidence type="ECO:0000259" key="3">
    <source>
        <dbReference type="Pfam" id="PF00534"/>
    </source>
</evidence>